<evidence type="ECO:0000313" key="3">
    <source>
        <dbReference type="Proteomes" id="UP000000238"/>
    </source>
</evidence>
<dbReference type="KEGG" id="hch:HCH_03907"/>
<name>Q2SFE5_HAHCH</name>
<reference evidence="2 3" key="1">
    <citation type="journal article" date="2005" name="Nucleic Acids Res.">
        <title>Genomic blueprint of Hahella chejuensis, a marine microbe producing an algicidal agent.</title>
        <authorList>
            <person name="Jeong H."/>
            <person name="Yim J.H."/>
            <person name="Lee C."/>
            <person name="Choi S.-H."/>
            <person name="Park Y.K."/>
            <person name="Yoon S.H."/>
            <person name="Hur C.-G."/>
            <person name="Kang H.-Y."/>
            <person name="Kim D."/>
            <person name="Lee H.H."/>
            <person name="Park K.H."/>
            <person name="Park S.-H."/>
            <person name="Park H.-S."/>
            <person name="Lee H.K."/>
            <person name="Oh T.K."/>
            <person name="Kim J.F."/>
        </authorList>
    </citation>
    <scope>NUCLEOTIDE SEQUENCE [LARGE SCALE GENOMIC DNA]</scope>
    <source>
        <strain evidence="2 3">KCTC 2396</strain>
    </source>
</reference>
<dbReference type="AlphaFoldDB" id="Q2SFE5"/>
<dbReference type="EMBL" id="CP000155">
    <property type="protein sequence ID" value="ABC30629.1"/>
    <property type="molecule type" value="Genomic_DNA"/>
</dbReference>
<gene>
    <name evidence="2" type="ordered locus">HCH_03907</name>
</gene>
<evidence type="ECO:0000256" key="1">
    <source>
        <dbReference type="SAM" id="MobiDB-lite"/>
    </source>
</evidence>
<dbReference type="HOGENOM" id="CLU_1358846_0_0_6"/>
<dbReference type="Proteomes" id="UP000000238">
    <property type="component" value="Chromosome"/>
</dbReference>
<accession>Q2SFE5</accession>
<protein>
    <submittedName>
        <fullName evidence="2">Uncharacterized protein</fullName>
    </submittedName>
</protein>
<evidence type="ECO:0000313" key="2">
    <source>
        <dbReference type="EMBL" id="ABC30629.1"/>
    </source>
</evidence>
<organism evidence="2 3">
    <name type="scientific">Hahella chejuensis (strain KCTC 2396)</name>
    <dbReference type="NCBI Taxonomy" id="349521"/>
    <lineage>
        <taxon>Bacteria</taxon>
        <taxon>Pseudomonadati</taxon>
        <taxon>Pseudomonadota</taxon>
        <taxon>Gammaproteobacteria</taxon>
        <taxon>Oceanospirillales</taxon>
        <taxon>Hahellaceae</taxon>
        <taxon>Hahella</taxon>
    </lineage>
</organism>
<keyword evidence="3" id="KW-1185">Reference proteome</keyword>
<feature type="region of interest" description="Disordered" evidence="1">
    <location>
        <begin position="1"/>
        <end position="32"/>
    </location>
</feature>
<sequence>MVEGSVDDSGNIFVEGNPSGLNINEAPPRKEPRTHHFKFGKLMLPLVALSQPEMFLRTFTDDRAEGALRNFWNNVGAELPKDEQMRPEGLSLSNKIIDGLDYIIISFPVPEAPNELFFTVIVGDKNNPDTLRVFGLENALKNEAYKYGTILVEWDKKGRYTYKAQLEVSEEQLIDTVGEVLKKKIEVRTFTDMRPYGWFSG</sequence>
<proteinExistence type="predicted"/>